<feature type="transmembrane region" description="Helical" evidence="1">
    <location>
        <begin position="82"/>
        <end position="98"/>
    </location>
</feature>
<evidence type="ECO:0000313" key="3">
    <source>
        <dbReference type="EMBL" id="SUZ74828.1"/>
    </source>
</evidence>
<dbReference type="AlphaFoldDB" id="A0A381Q787"/>
<keyword evidence="1" id="KW-0812">Transmembrane</keyword>
<evidence type="ECO:0000256" key="1">
    <source>
        <dbReference type="SAM" id="Phobius"/>
    </source>
</evidence>
<sequence>MLAVGVVYLAVAYRITLDPWSAEEAVNSRTLPIAYGSILILLSTVLFVRGMEVNVPKNNLIPLTLISVSIIGFGLLLPWVGVWPALILLLVSCLLIMGERRWHIFVLAPLLTSLGGWLLIEILLGIYVEPGAFWS</sequence>
<feature type="transmembrane region" description="Helical" evidence="1">
    <location>
        <begin position="105"/>
        <end position="128"/>
    </location>
</feature>
<feature type="domain" description="DUF1468" evidence="2">
    <location>
        <begin position="3"/>
        <end position="127"/>
    </location>
</feature>
<keyword evidence="1" id="KW-0472">Membrane</keyword>
<proteinExistence type="predicted"/>
<dbReference type="InterPro" id="IPR009936">
    <property type="entry name" value="DUF1468"/>
</dbReference>
<feature type="transmembrane region" description="Helical" evidence="1">
    <location>
        <begin position="30"/>
        <end position="48"/>
    </location>
</feature>
<dbReference type="Pfam" id="PF07331">
    <property type="entry name" value="TctB"/>
    <property type="match status" value="1"/>
</dbReference>
<reference evidence="3" key="1">
    <citation type="submission" date="2018-05" db="EMBL/GenBank/DDBJ databases">
        <authorList>
            <person name="Lanie J.A."/>
            <person name="Ng W.-L."/>
            <person name="Kazmierczak K.M."/>
            <person name="Andrzejewski T.M."/>
            <person name="Davidsen T.M."/>
            <person name="Wayne K.J."/>
            <person name="Tettelin H."/>
            <person name="Glass J.I."/>
            <person name="Rusch D."/>
            <person name="Podicherti R."/>
            <person name="Tsui H.-C.T."/>
            <person name="Winkler M.E."/>
        </authorList>
    </citation>
    <scope>NUCLEOTIDE SEQUENCE</scope>
</reference>
<accession>A0A381Q787</accession>
<evidence type="ECO:0000259" key="2">
    <source>
        <dbReference type="Pfam" id="PF07331"/>
    </source>
</evidence>
<gene>
    <name evidence="3" type="ORF">METZ01_LOCUS27682</name>
</gene>
<organism evidence="3">
    <name type="scientific">marine metagenome</name>
    <dbReference type="NCBI Taxonomy" id="408172"/>
    <lineage>
        <taxon>unclassified sequences</taxon>
        <taxon>metagenomes</taxon>
        <taxon>ecological metagenomes</taxon>
    </lineage>
</organism>
<name>A0A381Q787_9ZZZZ</name>
<keyword evidence="1" id="KW-1133">Transmembrane helix</keyword>
<feature type="transmembrane region" description="Helical" evidence="1">
    <location>
        <begin position="60"/>
        <end position="76"/>
    </location>
</feature>
<dbReference type="EMBL" id="UINC01001224">
    <property type="protein sequence ID" value="SUZ74828.1"/>
    <property type="molecule type" value="Genomic_DNA"/>
</dbReference>
<protein>
    <recommendedName>
        <fullName evidence="2">DUF1468 domain-containing protein</fullName>
    </recommendedName>
</protein>